<keyword evidence="4" id="KW-1185">Reference proteome</keyword>
<evidence type="ECO:0000313" key="2">
    <source>
        <dbReference type="EMBL" id="AES97374.2"/>
    </source>
</evidence>
<evidence type="ECO:0000256" key="1">
    <source>
        <dbReference type="SAM" id="MobiDB-lite"/>
    </source>
</evidence>
<reference evidence="2 4" key="1">
    <citation type="journal article" date="2011" name="Nature">
        <title>The Medicago genome provides insight into the evolution of rhizobial symbioses.</title>
        <authorList>
            <person name="Young N.D."/>
            <person name="Debelle F."/>
            <person name="Oldroyd G.E."/>
            <person name="Geurts R."/>
            <person name="Cannon S.B."/>
            <person name="Udvardi M.K."/>
            <person name="Benedito V.A."/>
            <person name="Mayer K.F."/>
            <person name="Gouzy J."/>
            <person name="Schoof H."/>
            <person name="Van de Peer Y."/>
            <person name="Proost S."/>
            <person name="Cook D.R."/>
            <person name="Meyers B.C."/>
            <person name="Spannagl M."/>
            <person name="Cheung F."/>
            <person name="De Mita S."/>
            <person name="Krishnakumar V."/>
            <person name="Gundlach H."/>
            <person name="Zhou S."/>
            <person name="Mudge J."/>
            <person name="Bharti A.K."/>
            <person name="Murray J.D."/>
            <person name="Naoumkina M.A."/>
            <person name="Rosen B."/>
            <person name="Silverstein K.A."/>
            <person name="Tang H."/>
            <person name="Rombauts S."/>
            <person name="Zhao P.X."/>
            <person name="Zhou P."/>
            <person name="Barbe V."/>
            <person name="Bardou P."/>
            <person name="Bechner M."/>
            <person name="Bellec A."/>
            <person name="Berger A."/>
            <person name="Berges H."/>
            <person name="Bidwell S."/>
            <person name="Bisseling T."/>
            <person name="Choisne N."/>
            <person name="Couloux A."/>
            <person name="Denny R."/>
            <person name="Deshpande S."/>
            <person name="Dai X."/>
            <person name="Doyle J.J."/>
            <person name="Dudez A.M."/>
            <person name="Farmer A.D."/>
            <person name="Fouteau S."/>
            <person name="Franken C."/>
            <person name="Gibelin C."/>
            <person name="Gish J."/>
            <person name="Goldstein S."/>
            <person name="Gonzalez A.J."/>
            <person name="Green P.J."/>
            <person name="Hallab A."/>
            <person name="Hartog M."/>
            <person name="Hua A."/>
            <person name="Humphray S.J."/>
            <person name="Jeong D.H."/>
            <person name="Jing Y."/>
            <person name="Jocker A."/>
            <person name="Kenton S.M."/>
            <person name="Kim D.J."/>
            <person name="Klee K."/>
            <person name="Lai H."/>
            <person name="Lang C."/>
            <person name="Lin S."/>
            <person name="Macmil S.L."/>
            <person name="Magdelenat G."/>
            <person name="Matthews L."/>
            <person name="McCorrison J."/>
            <person name="Monaghan E.L."/>
            <person name="Mun J.H."/>
            <person name="Najar F.Z."/>
            <person name="Nicholson C."/>
            <person name="Noirot C."/>
            <person name="O'Bleness M."/>
            <person name="Paule C.R."/>
            <person name="Poulain J."/>
            <person name="Prion F."/>
            <person name="Qin B."/>
            <person name="Qu C."/>
            <person name="Retzel E.F."/>
            <person name="Riddle C."/>
            <person name="Sallet E."/>
            <person name="Samain S."/>
            <person name="Samson N."/>
            <person name="Sanders I."/>
            <person name="Saurat O."/>
            <person name="Scarpelli C."/>
            <person name="Schiex T."/>
            <person name="Segurens B."/>
            <person name="Severin A.J."/>
            <person name="Sherrier D.J."/>
            <person name="Shi R."/>
            <person name="Sims S."/>
            <person name="Singer S.R."/>
            <person name="Sinharoy S."/>
            <person name="Sterck L."/>
            <person name="Viollet A."/>
            <person name="Wang B.B."/>
            <person name="Wang K."/>
            <person name="Wang M."/>
            <person name="Wang X."/>
            <person name="Warfsmann J."/>
            <person name="Weissenbach J."/>
            <person name="White D.D."/>
            <person name="White J.D."/>
            <person name="Wiley G.B."/>
            <person name="Wincker P."/>
            <person name="Xing Y."/>
            <person name="Yang L."/>
            <person name="Yao Z."/>
            <person name="Ying F."/>
            <person name="Zhai J."/>
            <person name="Zhou L."/>
            <person name="Zuber A."/>
            <person name="Denarie J."/>
            <person name="Dixon R.A."/>
            <person name="May G.D."/>
            <person name="Schwartz D.C."/>
            <person name="Rogers J."/>
            <person name="Quetier F."/>
            <person name="Town C.D."/>
            <person name="Roe B.A."/>
        </authorList>
    </citation>
    <scope>NUCLEOTIDE SEQUENCE [LARGE SCALE GENOMIC DNA]</scope>
    <source>
        <strain evidence="2">A17</strain>
        <strain evidence="3 4">cv. Jemalong A17</strain>
    </source>
</reference>
<evidence type="ECO:0000313" key="3">
    <source>
        <dbReference type="EnsemblPlants" id="AES97374"/>
    </source>
</evidence>
<dbReference type="HOGENOM" id="CLU_2501344_0_0_1"/>
<name>G7JX33_MEDTR</name>
<feature type="compositionally biased region" description="Basic and acidic residues" evidence="1">
    <location>
        <begin position="19"/>
        <end position="32"/>
    </location>
</feature>
<dbReference type="PaxDb" id="3880-AES97374"/>
<organism evidence="2 4">
    <name type="scientific">Medicago truncatula</name>
    <name type="common">Barrel medic</name>
    <name type="synonym">Medicago tribuloides</name>
    <dbReference type="NCBI Taxonomy" id="3880"/>
    <lineage>
        <taxon>Eukaryota</taxon>
        <taxon>Viridiplantae</taxon>
        <taxon>Streptophyta</taxon>
        <taxon>Embryophyta</taxon>
        <taxon>Tracheophyta</taxon>
        <taxon>Spermatophyta</taxon>
        <taxon>Magnoliopsida</taxon>
        <taxon>eudicotyledons</taxon>
        <taxon>Gunneridae</taxon>
        <taxon>Pentapetalae</taxon>
        <taxon>rosids</taxon>
        <taxon>fabids</taxon>
        <taxon>Fabales</taxon>
        <taxon>Fabaceae</taxon>
        <taxon>Papilionoideae</taxon>
        <taxon>50 kb inversion clade</taxon>
        <taxon>NPAAA clade</taxon>
        <taxon>Hologalegina</taxon>
        <taxon>IRL clade</taxon>
        <taxon>Trifolieae</taxon>
        <taxon>Medicago</taxon>
    </lineage>
</organism>
<dbReference type="Proteomes" id="UP000002051">
    <property type="component" value="Chromosome 5"/>
</dbReference>
<dbReference type="EMBL" id="CM001221">
    <property type="protein sequence ID" value="AES97374.2"/>
    <property type="molecule type" value="Genomic_DNA"/>
</dbReference>
<proteinExistence type="predicted"/>
<reference evidence="3" key="3">
    <citation type="submission" date="2015-04" db="UniProtKB">
        <authorList>
            <consortium name="EnsemblPlants"/>
        </authorList>
    </citation>
    <scope>IDENTIFICATION</scope>
    <source>
        <strain evidence="3">cv. Jemalong A17</strain>
    </source>
</reference>
<accession>A0A0C3XK38</accession>
<dbReference type="EnsemblPlants" id="AES97374">
    <property type="protein sequence ID" value="AES97374"/>
    <property type="gene ID" value="MTR_5g053380"/>
</dbReference>
<gene>
    <name evidence="2" type="ordered locus">MTR_5g053380</name>
</gene>
<protein>
    <submittedName>
        <fullName evidence="2 3">Uncharacterized protein</fullName>
    </submittedName>
</protein>
<reference evidence="2 4" key="2">
    <citation type="journal article" date="2014" name="BMC Genomics">
        <title>An improved genome release (version Mt4.0) for the model legume Medicago truncatula.</title>
        <authorList>
            <person name="Tang H."/>
            <person name="Krishnakumar V."/>
            <person name="Bidwell S."/>
            <person name="Rosen B."/>
            <person name="Chan A."/>
            <person name="Zhou S."/>
            <person name="Gentzbittel L."/>
            <person name="Childs K.L."/>
            <person name="Yandell M."/>
            <person name="Gundlach H."/>
            <person name="Mayer K.F."/>
            <person name="Schwartz D.C."/>
            <person name="Town C.D."/>
        </authorList>
    </citation>
    <scope>GENOME REANNOTATION</scope>
    <source>
        <strain evidence="3 4">cv. Jemalong A17</strain>
    </source>
</reference>
<sequence length="86" mass="9616">MVENMEDDPGEAKPNFVEKSGDVKPPKVEAKPNIHRPSVHVEASKYVNSDVLPLHVNEVDTTDGIKPQVHGSIEVVKIEYRSDREL</sequence>
<accession>G7JX33</accession>
<evidence type="ECO:0000313" key="4">
    <source>
        <dbReference type="Proteomes" id="UP000002051"/>
    </source>
</evidence>
<dbReference type="AlphaFoldDB" id="G7JX33"/>
<feature type="region of interest" description="Disordered" evidence="1">
    <location>
        <begin position="1"/>
        <end position="36"/>
    </location>
</feature>